<gene>
    <name evidence="1" type="ORF">GGX14DRAFT_625050</name>
</gene>
<sequence>DPLCDSFFIYTLAPISASFRLPAAVPLANPQPRRFPLPRSHPNPTMSAQDEAMATLIRKPKLNLSEMHEWTTLQLQHTKAKPPDKHTDRAAWNAHCERSIMFQVPYTDSDTPPLGQITVSIPPPDLLLPELNLSIALWSKELMHREGVLAVECLVDGNFEAKRDATDMERRRGKAHKRFYDQERFDPAMLVPMPERPPEFIGCPPEDLRGPALWRQIGYLSEAGSRLHDCVLAPAPGHTPSLTLFRCGAQVHTLFLVARRCAMPVASGSRAAVAKTLEILRCAPQAYMGF</sequence>
<protein>
    <submittedName>
        <fullName evidence="1">Uncharacterized protein</fullName>
    </submittedName>
</protein>
<dbReference type="AlphaFoldDB" id="A0AAD6YDP5"/>
<organism evidence="1 2">
    <name type="scientific">Mycena pura</name>
    <dbReference type="NCBI Taxonomy" id="153505"/>
    <lineage>
        <taxon>Eukaryota</taxon>
        <taxon>Fungi</taxon>
        <taxon>Dikarya</taxon>
        <taxon>Basidiomycota</taxon>
        <taxon>Agaricomycotina</taxon>
        <taxon>Agaricomycetes</taxon>
        <taxon>Agaricomycetidae</taxon>
        <taxon>Agaricales</taxon>
        <taxon>Marasmiineae</taxon>
        <taxon>Mycenaceae</taxon>
        <taxon>Mycena</taxon>
    </lineage>
</organism>
<keyword evidence="2" id="KW-1185">Reference proteome</keyword>
<evidence type="ECO:0000313" key="1">
    <source>
        <dbReference type="EMBL" id="KAJ7210847.1"/>
    </source>
</evidence>
<proteinExistence type="predicted"/>
<dbReference type="EMBL" id="JARJCW010000027">
    <property type="protein sequence ID" value="KAJ7210847.1"/>
    <property type="molecule type" value="Genomic_DNA"/>
</dbReference>
<accession>A0AAD6YDP5</accession>
<feature type="non-terminal residue" evidence="1">
    <location>
        <position position="1"/>
    </location>
</feature>
<dbReference type="Proteomes" id="UP001219525">
    <property type="component" value="Unassembled WGS sequence"/>
</dbReference>
<reference evidence="1" key="1">
    <citation type="submission" date="2023-03" db="EMBL/GenBank/DDBJ databases">
        <title>Massive genome expansion in bonnet fungi (Mycena s.s.) driven by repeated elements and novel gene families across ecological guilds.</title>
        <authorList>
            <consortium name="Lawrence Berkeley National Laboratory"/>
            <person name="Harder C.B."/>
            <person name="Miyauchi S."/>
            <person name="Viragh M."/>
            <person name="Kuo A."/>
            <person name="Thoen E."/>
            <person name="Andreopoulos B."/>
            <person name="Lu D."/>
            <person name="Skrede I."/>
            <person name="Drula E."/>
            <person name="Henrissat B."/>
            <person name="Morin E."/>
            <person name="Kohler A."/>
            <person name="Barry K."/>
            <person name="LaButti K."/>
            <person name="Morin E."/>
            <person name="Salamov A."/>
            <person name="Lipzen A."/>
            <person name="Mereny Z."/>
            <person name="Hegedus B."/>
            <person name="Baldrian P."/>
            <person name="Stursova M."/>
            <person name="Weitz H."/>
            <person name="Taylor A."/>
            <person name="Grigoriev I.V."/>
            <person name="Nagy L.G."/>
            <person name="Martin F."/>
            <person name="Kauserud H."/>
        </authorList>
    </citation>
    <scope>NUCLEOTIDE SEQUENCE</scope>
    <source>
        <strain evidence="1">9144</strain>
    </source>
</reference>
<comment type="caution">
    <text evidence="1">The sequence shown here is derived from an EMBL/GenBank/DDBJ whole genome shotgun (WGS) entry which is preliminary data.</text>
</comment>
<evidence type="ECO:0000313" key="2">
    <source>
        <dbReference type="Proteomes" id="UP001219525"/>
    </source>
</evidence>
<name>A0AAD6YDP5_9AGAR</name>